<dbReference type="Ensembl" id="ENSMUNT00000034188.1">
    <property type="protein sequence ID" value="ENSMUNP00000026239.1"/>
    <property type="gene ID" value="ENSMUNG00000017445.1"/>
</dbReference>
<reference evidence="1" key="2">
    <citation type="submission" date="2025-08" db="UniProtKB">
        <authorList>
            <consortium name="Ensembl"/>
        </authorList>
    </citation>
    <scope>IDENTIFICATION</scope>
</reference>
<evidence type="ECO:0000313" key="2">
    <source>
        <dbReference type="Proteomes" id="UP000694405"/>
    </source>
</evidence>
<protein>
    <submittedName>
        <fullName evidence="1">Uncharacterized protein</fullName>
    </submittedName>
</protein>
<dbReference type="AlphaFoldDB" id="A0A8V5GN33"/>
<organism evidence="1 2">
    <name type="scientific">Melopsittacus undulatus</name>
    <name type="common">Budgerigar</name>
    <name type="synonym">Psittacus undulatus</name>
    <dbReference type="NCBI Taxonomy" id="13146"/>
    <lineage>
        <taxon>Eukaryota</taxon>
        <taxon>Metazoa</taxon>
        <taxon>Chordata</taxon>
        <taxon>Craniata</taxon>
        <taxon>Vertebrata</taxon>
        <taxon>Euteleostomi</taxon>
        <taxon>Archelosauria</taxon>
        <taxon>Archosauria</taxon>
        <taxon>Dinosauria</taxon>
        <taxon>Saurischia</taxon>
        <taxon>Theropoda</taxon>
        <taxon>Coelurosauria</taxon>
        <taxon>Aves</taxon>
        <taxon>Neognathae</taxon>
        <taxon>Neoaves</taxon>
        <taxon>Telluraves</taxon>
        <taxon>Australaves</taxon>
        <taxon>Psittaciformes</taxon>
        <taxon>Psittaculidae</taxon>
        <taxon>Melopsittacus</taxon>
    </lineage>
</organism>
<reference evidence="1" key="3">
    <citation type="submission" date="2025-09" db="UniProtKB">
        <authorList>
            <consortium name="Ensembl"/>
        </authorList>
    </citation>
    <scope>IDENTIFICATION</scope>
</reference>
<sequence>HTVFLIHRHNYTTFTDGSEVTNIWSLLRILSGLESKVPRDQDISYLYNLKIYVYLLTRLPTLDL</sequence>
<dbReference type="Proteomes" id="UP000694405">
    <property type="component" value="Chromosome 4"/>
</dbReference>
<reference evidence="1" key="1">
    <citation type="submission" date="2020-03" db="EMBL/GenBank/DDBJ databases">
        <title>Melopsittacus undulatus (budgerigar) genome, bMelUnd1, maternal haplotype with Z.</title>
        <authorList>
            <person name="Gedman G."/>
            <person name="Mountcastle J."/>
            <person name="Haase B."/>
            <person name="Formenti G."/>
            <person name="Wright T."/>
            <person name="Apodaca J."/>
            <person name="Pelan S."/>
            <person name="Chow W."/>
            <person name="Rhie A."/>
            <person name="Howe K."/>
            <person name="Fedrigo O."/>
            <person name="Jarvis E.D."/>
        </authorList>
    </citation>
    <scope>NUCLEOTIDE SEQUENCE [LARGE SCALE GENOMIC DNA]</scope>
</reference>
<proteinExistence type="predicted"/>
<keyword evidence="2" id="KW-1185">Reference proteome</keyword>
<name>A0A8V5GN33_MELUD</name>
<accession>A0A8V5GN33</accession>
<evidence type="ECO:0000313" key="1">
    <source>
        <dbReference type="Ensembl" id="ENSMUNP00000026239.1"/>
    </source>
</evidence>